<comment type="caution">
    <text evidence="3">The sequence shown here is derived from an EMBL/GenBank/DDBJ whole genome shotgun (WGS) entry which is preliminary data.</text>
</comment>
<reference evidence="3" key="1">
    <citation type="journal article" date="2020" name="mSystems">
        <title>Genome- and Community-Level Interaction Insights into Carbon Utilization and Element Cycling Functions of Hydrothermarchaeota in Hydrothermal Sediment.</title>
        <authorList>
            <person name="Zhou Z."/>
            <person name="Liu Y."/>
            <person name="Xu W."/>
            <person name="Pan J."/>
            <person name="Luo Z.H."/>
            <person name="Li M."/>
        </authorList>
    </citation>
    <scope>NUCLEOTIDE SEQUENCE [LARGE SCALE GENOMIC DNA]</scope>
    <source>
        <strain evidence="3">SpSt-637</strain>
        <strain evidence="2">SpSt-667</strain>
    </source>
</reference>
<organism evidence="3">
    <name type="scientific">Ignisphaera aggregans</name>
    <dbReference type="NCBI Taxonomy" id="334771"/>
    <lineage>
        <taxon>Archaea</taxon>
        <taxon>Thermoproteota</taxon>
        <taxon>Thermoprotei</taxon>
        <taxon>Desulfurococcales</taxon>
        <taxon>Desulfurococcaceae</taxon>
        <taxon>Ignisphaera</taxon>
    </lineage>
</organism>
<proteinExistence type="predicted"/>
<evidence type="ECO:0000313" key="3">
    <source>
        <dbReference type="EMBL" id="HGQ64354.1"/>
    </source>
</evidence>
<protein>
    <submittedName>
        <fullName evidence="3">Uncharacterized protein</fullName>
    </submittedName>
</protein>
<name>A0A7C4JJD0_9CREN</name>
<sequence>MFLGSGTLIETVEARVKSLERVLKDYIAKKFTGYVVLRNDVQGIYISIAIVEGHLAACRSIESGRMYEGVECCRIVMNHLYEPEGVIEVQDVPYNLIILDTTIFPLSKVERSTTLSSVLGAEVGMPRVVAPPSPPVTPPPPAIMPAIPPIRKEEVKVEEIGVEKPKEELPPPQPTTPPPSVVVPPPPAPPAPEKLAEISISKECIDPVTLYMVIKSGQLLESLTTPLLFKELIEKVRNIINEKKPGYIYLSSELEKATLKLIYDSQSNNISIEIEKEGATICGDNARKELENKLISNIKIWYVV</sequence>
<accession>A0A7C4JJD0</accession>
<feature type="region of interest" description="Disordered" evidence="1">
    <location>
        <begin position="163"/>
        <end position="189"/>
    </location>
</feature>
<feature type="compositionally biased region" description="Pro residues" evidence="1">
    <location>
        <begin position="170"/>
        <end position="189"/>
    </location>
</feature>
<dbReference type="EMBL" id="DTBD01000025">
    <property type="protein sequence ID" value="HGQ64354.1"/>
    <property type="molecule type" value="Genomic_DNA"/>
</dbReference>
<dbReference type="EMBL" id="DTCK01000021">
    <property type="protein sequence ID" value="HGQ35800.1"/>
    <property type="molecule type" value="Genomic_DNA"/>
</dbReference>
<evidence type="ECO:0000256" key="1">
    <source>
        <dbReference type="SAM" id="MobiDB-lite"/>
    </source>
</evidence>
<evidence type="ECO:0000313" key="2">
    <source>
        <dbReference type="EMBL" id="HGQ35800.1"/>
    </source>
</evidence>
<gene>
    <name evidence="3" type="ORF">ENU08_03830</name>
    <name evidence="2" type="ORF">ENU41_03875</name>
</gene>
<dbReference type="AlphaFoldDB" id="A0A7C4JJD0"/>